<dbReference type="PROSITE" id="PS51898">
    <property type="entry name" value="TYR_RECOMBINASE"/>
    <property type="match status" value="1"/>
</dbReference>
<dbReference type="InterPro" id="IPR002104">
    <property type="entry name" value="Integrase_catalytic"/>
</dbReference>
<evidence type="ECO:0000313" key="4">
    <source>
        <dbReference type="Proteomes" id="UP000757900"/>
    </source>
</evidence>
<evidence type="ECO:0000256" key="1">
    <source>
        <dbReference type="ARBA" id="ARBA00023172"/>
    </source>
</evidence>
<dbReference type="GO" id="GO:0006310">
    <property type="term" value="P:DNA recombination"/>
    <property type="evidence" value="ECO:0007669"/>
    <property type="project" value="UniProtKB-KW"/>
</dbReference>
<protein>
    <submittedName>
        <fullName evidence="3">Tyrosine-type recombinase/integrase</fullName>
    </submittedName>
</protein>
<dbReference type="GO" id="GO:0015074">
    <property type="term" value="P:DNA integration"/>
    <property type="evidence" value="ECO:0007669"/>
    <property type="project" value="InterPro"/>
</dbReference>
<dbReference type="EMBL" id="JABZFV010000004">
    <property type="protein sequence ID" value="MBF0934181.1"/>
    <property type="molecule type" value="Genomic_DNA"/>
</dbReference>
<organism evidence="3 4">
    <name type="scientific">Abiotrophia defectiva</name>
    <name type="common">Streptococcus defectivus</name>
    <dbReference type="NCBI Taxonomy" id="46125"/>
    <lineage>
        <taxon>Bacteria</taxon>
        <taxon>Bacillati</taxon>
        <taxon>Bacillota</taxon>
        <taxon>Bacilli</taxon>
        <taxon>Lactobacillales</taxon>
        <taxon>Aerococcaceae</taxon>
        <taxon>Abiotrophia</taxon>
    </lineage>
</organism>
<reference evidence="3" key="1">
    <citation type="submission" date="2020-04" db="EMBL/GenBank/DDBJ databases">
        <title>Deep metagenomics examines the oral microbiome during advanced dental caries in children, revealing novel taxa and co-occurrences with host molecules.</title>
        <authorList>
            <person name="Baker J.L."/>
            <person name="Morton J.T."/>
            <person name="Dinis M."/>
            <person name="Alvarez R."/>
            <person name="Tran N.C."/>
            <person name="Knight R."/>
            <person name="Edlund A."/>
        </authorList>
    </citation>
    <scope>NUCLEOTIDE SEQUENCE</scope>
    <source>
        <strain evidence="3">JCVI_23_bin.16</strain>
    </source>
</reference>
<dbReference type="InterPro" id="IPR013762">
    <property type="entry name" value="Integrase-like_cat_sf"/>
</dbReference>
<dbReference type="GO" id="GO:0003677">
    <property type="term" value="F:DNA binding"/>
    <property type="evidence" value="ECO:0007669"/>
    <property type="project" value="InterPro"/>
</dbReference>
<proteinExistence type="predicted"/>
<dbReference type="Pfam" id="PF00589">
    <property type="entry name" value="Phage_integrase"/>
    <property type="match status" value="1"/>
</dbReference>
<keyword evidence="1" id="KW-0233">DNA recombination</keyword>
<dbReference type="Gene3D" id="1.10.443.10">
    <property type="entry name" value="Intergrase catalytic core"/>
    <property type="match status" value="1"/>
</dbReference>
<name>A0A929MMM1_ABIDE</name>
<accession>A0A929MMM1</accession>
<evidence type="ECO:0000259" key="2">
    <source>
        <dbReference type="PROSITE" id="PS51898"/>
    </source>
</evidence>
<dbReference type="InterPro" id="IPR011010">
    <property type="entry name" value="DNA_brk_join_enz"/>
</dbReference>
<evidence type="ECO:0000313" key="3">
    <source>
        <dbReference type="EMBL" id="MBF0934181.1"/>
    </source>
</evidence>
<comment type="caution">
    <text evidence="3">The sequence shown here is derived from an EMBL/GenBank/DDBJ whole genome shotgun (WGS) entry which is preliminary data.</text>
</comment>
<gene>
    <name evidence="3" type="ORF">HXK00_00885</name>
</gene>
<feature type="non-terminal residue" evidence="3">
    <location>
        <position position="1"/>
    </location>
</feature>
<dbReference type="AlphaFoldDB" id="A0A929MMM1"/>
<feature type="domain" description="Tyr recombinase" evidence="2">
    <location>
        <begin position="1"/>
        <end position="108"/>
    </location>
</feature>
<dbReference type="SUPFAM" id="SSF56349">
    <property type="entry name" value="DNA breaking-rejoining enzymes"/>
    <property type="match status" value="1"/>
</dbReference>
<dbReference type="Proteomes" id="UP000757900">
    <property type="component" value="Unassembled WGS sequence"/>
</dbReference>
<sequence>KYLSDIVADRMELSRQSGRNTDGFIFVNRGTLKPISWSMVNKVLTRHCEQVGVPRITSHAFRHTHISYLLNNDIYEQYVSERVGHADTTMIRRVYGHVLDELKTKSDSKVIHLVDKQISSAGQ</sequence>